<dbReference type="Pfam" id="PF00481">
    <property type="entry name" value="PP2C"/>
    <property type="match status" value="1"/>
</dbReference>
<reference evidence="2 3" key="1">
    <citation type="journal article" date="2010" name="Nature">
        <title>The Ectocarpus genome and the independent evolution of multicellularity in brown algae.</title>
        <authorList>
            <person name="Cock J.M."/>
            <person name="Sterck L."/>
            <person name="Rouze P."/>
            <person name="Scornet D."/>
            <person name="Allen A.E."/>
            <person name="Amoutzias G."/>
            <person name="Anthouard V."/>
            <person name="Artiguenave F."/>
            <person name="Aury J.M."/>
            <person name="Badger J.H."/>
            <person name="Beszteri B."/>
            <person name="Billiau K."/>
            <person name="Bonnet E."/>
            <person name="Bothwell J.H."/>
            <person name="Bowler C."/>
            <person name="Boyen C."/>
            <person name="Brownlee C."/>
            <person name="Carrano C.J."/>
            <person name="Charrier B."/>
            <person name="Cho G.Y."/>
            <person name="Coelho S.M."/>
            <person name="Collen J."/>
            <person name="Corre E."/>
            <person name="Da Silva C."/>
            <person name="Delage L."/>
            <person name="Delaroque N."/>
            <person name="Dittami S.M."/>
            <person name="Doulbeau S."/>
            <person name="Elias M."/>
            <person name="Farnham G."/>
            <person name="Gachon C.M."/>
            <person name="Gschloessl B."/>
            <person name="Heesch S."/>
            <person name="Jabbari K."/>
            <person name="Jubin C."/>
            <person name="Kawai H."/>
            <person name="Kimura K."/>
            <person name="Kloareg B."/>
            <person name="Kupper F.C."/>
            <person name="Lang D."/>
            <person name="Le Bail A."/>
            <person name="Leblanc C."/>
            <person name="Lerouge P."/>
            <person name="Lohr M."/>
            <person name="Lopez P.J."/>
            <person name="Martens C."/>
            <person name="Maumus F."/>
            <person name="Michel G."/>
            <person name="Miranda-Saavedra D."/>
            <person name="Morales J."/>
            <person name="Moreau H."/>
            <person name="Motomura T."/>
            <person name="Nagasato C."/>
            <person name="Napoli C.A."/>
            <person name="Nelson D.R."/>
            <person name="Nyvall-Collen P."/>
            <person name="Peters A.F."/>
            <person name="Pommier C."/>
            <person name="Potin P."/>
            <person name="Poulain J."/>
            <person name="Quesneville H."/>
            <person name="Read B."/>
            <person name="Rensing S.A."/>
            <person name="Ritter A."/>
            <person name="Rousvoal S."/>
            <person name="Samanta M."/>
            <person name="Samson G."/>
            <person name="Schroeder D.C."/>
            <person name="Segurens B."/>
            <person name="Strittmatter M."/>
            <person name="Tonon T."/>
            <person name="Tregear J.W."/>
            <person name="Valentin K."/>
            <person name="von Dassow P."/>
            <person name="Yamagishi T."/>
            <person name="Van de Peer Y."/>
            <person name="Wincker P."/>
        </authorList>
    </citation>
    <scope>NUCLEOTIDE SEQUENCE [LARGE SCALE GENOMIC DNA]</scope>
    <source>
        <strain evidence="3">Ec32 / CCAP1310/4</strain>
    </source>
</reference>
<dbReference type="Proteomes" id="UP000002630">
    <property type="component" value="Linkage Group LG08"/>
</dbReference>
<proteinExistence type="predicted"/>
<dbReference type="PROSITE" id="PS51746">
    <property type="entry name" value="PPM_2"/>
    <property type="match status" value="1"/>
</dbReference>
<dbReference type="InterPro" id="IPR001932">
    <property type="entry name" value="PPM-type_phosphatase-like_dom"/>
</dbReference>
<accession>D8LIW1</accession>
<protein>
    <submittedName>
        <fullName evidence="2">Protein phosphatase 2C-like</fullName>
    </submittedName>
</protein>
<keyword evidence="3" id="KW-1185">Reference proteome</keyword>
<evidence type="ECO:0000313" key="3">
    <source>
        <dbReference type="Proteomes" id="UP000002630"/>
    </source>
</evidence>
<dbReference type="eggNOG" id="KOG0697">
    <property type="taxonomic scope" value="Eukaryota"/>
</dbReference>
<feature type="domain" description="PPM-type phosphatase" evidence="1">
    <location>
        <begin position="36"/>
        <end position="158"/>
    </location>
</feature>
<dbReference type="CDD" id="cd00143">
    <property type="entry name" value="PP2Cc"/>
    <property type="match status" value="1"/>
</dbReference>
<dbReference type="EMBL" id="FN649733">
    <property type="protein sequence ID" value="CBN76845.1"/>
    <property type="molecule type" value="Genomic_DNA"/>
</dbReference>
<dbReference type="InterPro" id="IPR015655">
    <property type="entry name" value="PP2C"/>
</dbReference>
<dbReference type="GO" id="GO:0004722">
    <property type="term" value="F:protein serine/threonine phosphatase activity"/>
    <property type="evidence" value="ECO:0007669"/>
    <property type="project" value="InterPro"/>
</dbReference>
<evidence type="ECO:0000313" key="2">
    <source>
        <dbReference type="EMBL" id="CBN76845.1"/>
    </source>
</evidence>
<name>D8LIW1_ECTSI</name>
<dbReference type="OrthoDB" id="10025511at2759"/>
<dbReference type="OMA" id="EDSHNTI"/>
<sequence>MGCSSSRDENGEVVSFERSEPLLDFKCKGFEHGGVQVAQCAVQGWRKTMEDVALVQFGVPPREDTLALGVFDGHSGGDAAQFAQEELIGHIKETDEWRRGDVSTGCINGFMAVDVSMRKCGVQSGTTAVLALIGPEDIVVANCGDSRSVLRWETDAGR</sequence>
<dbReference type="PANTHER" id="PTHR47992">
    <property type="entry name" value="PROTEIN PHOSPHATASE"/>
    <property type="match status" value="1"/>
</dbReference>
<dbReference type="InParanoid" id="D8LIW1"/>
<organism evidence="2 3">
    <name type="scientific">Ectocarpus siliculosus</name>
    <name type="common">Brown alga</name>
    <name type="synonym">Conferva siliculosa</name>
    <dbReference type="NCBI Taxonomy" id="2880"/>
    <lineage>
        <taxon>Eukaryota</taxon>
        <taxon>Sar</taxon>
        <taxon>Stramenopiles</taxon>
        <taxon>Ochrophyta</taxon>
        <taxon>PX clade</taxon>
        <taxon>Phaeophyceae</taxon>
        <taxon>Ectocarpales</taxon>
        <taxon>Ectocarpaceae</taxon>
        <taxon>Ectocarpus</taxon>
    </lineage>
</organism>
<dbReference type="AlphaFoldDB" id="D8LIW1"/>
<dbReference type="InterPro" id="IPR036457">
    <property type="entry name" value="PPM-type-like_dom_sf"/>
</dbReference>
<gene>
    <name evidence="2" type="ORF">Esi_0023_0068</name>
</gene>
<evidence type="ECO:0000259" key="1">
    <source>
        <dbReference type="PROSITE" id="PS51746"/>
    </source>
</evidence>
<dbReference type="STRING" id="2880.D8LIW1"/>
<dbReference type="Gene3D" id="3.60.40.10">
    <property type="entry name" value="PPM-type phosphatase domain"/>
    <property type="match status" value="1"/>
</dbReference>
<dbReference type="SUPFAM" id="SSF81606">
    <property type="entry name" value="PP2C-like"/>
    <property type="match status" value="1"/>
</dbReference>
<dbReference type="EMBL" id="FN648409">
    <property type="protein sequence ID" value="CBN76845.1"/>
    <property type="molecule type" value="Genomic_DNA"/>
</dbReference>